<keyword evidence="3 5" id="KW-0238">DNA-binding</keyword>
<dbReference type="EMBL" id="JAVDXO010000006">
    <property type="protein sequence ID" value="MDR7307504.1"/>
    <property type="molecule type" value="Genomic_DNA"/>
</dbReference>
<evidence type="ECO:0000256" key="1">
    <source>
        <dbReference type="ARBA" id="ARBA00022553"/>
    </source>
</evidence>
<dbReference type="SMART" id="SM00448">
    <property type="entry name" value="REC"/>
    <property type="match status" value="1"/>
</dbReference>
<dbReference type="SUPFAM" id="SSF46894">
    <property type="entry name" value="C-terminal effector domain of the bipartite response regulators"/>
    <property type="match status" value="1"/>
</dbReference>
<dbReference type="InterPro" id="IPR011006">
    <property type="entry name" value="CheY-like_superfamily"/>
</dbReference>
<dbReference type="InterPro" id="IPR016032">
    <property type="entry name" value="Sig_transdc_resp-reg_C-effctor"/>
</dbReference>
<dbReference type="Gene3D" id="1.10.10.10">
    <property type="entry name" value="Winged helix-like DNA-binding domain superfamily/Winged helix DNA-binding domain"/>
    <property type="match status" value="1"/>
</dbReference>
<evidence type="ECO:0000256" key="4">
    <source>
        <dbReference type="PROSITE-ProRule" id="PRU00169"/>
    </source>
</evidence>
<evidence type="ECO:0000256" key="5">
    <source>
        <dbReference type="PROSITE-ProRule" id="PRU01091"/>
    </source>
</evidence>
<feature type="DNA-binding region" description="OmpR/PhoB-type" evidence="5">
    <location>
        <begin position="125"/>
        <end position="223"/>
    </location>
</feature>
<dbReference type="RefSeq" id="WP_310343824.1">
    <property type="nucleotide sequence ID" value="NZ_JAVDXO010000006.1"/>
</dbReference>
<keyword evidence="1 4" id="KW-0597">Phosphoprotein</keyword>
<dbReference type="Gene3D" id="3.40.50.2300">
    <property type="match status" value="1"/>
</dbReference>
<dbReference type="Proteomes" id="UP001268089">
    <property type="component" value="Unassembled WGS sequence"/>
</dbReference>
<accession>A0ABU1ZPL1</accession>
<evidence type="ECO:0000259" key="6">
    <source>
        <dbReference type="PROSITE" id="PS50110"/>
    </source>
</evidence>
<dbReference type="Pfam" id="PF00072">
    <property type="entry name" value="Response_reg"/>
    <property type="match status" value="1"/>
</dbReference>
<dbReference type="InterPro" id="IPR039420">
    <property type="entry name" value="WalR-like"/>
</dbReference>
<evidence type="ECO:0000256" key="3">
    <source>
        <dbReference type="ARBA" id="ARBA00023125"/>
    </source>
</evidence>
<evidence type="ECO:0000313" key="9">
    <source>
        <dbReference type="Proteomes" id="UP001268089"/>
    </source>
</evidence>
<dbReference type="PANTHER" id="PTHR48111">
    <property type="entry name" value="REGULATOR OF RPOS"/>
    <property type="match status" value="1"/>
</dbReference>
<sequence length="226" mass="25549">MRVGLLEDEQDHAAATMRILQEAGHSCEVYAQGERFLRAILHETYDVLVLDWALPDMTGLQVIEAIRQRQDTIPVLFLTSYDTEEDIVRALGKGADDYLVKPPRKAELLARLTALKRRVDQREATAVLSVPPYVLDPVNSSLQLQGQPVELTLRQFQLALVLFRNIGKLLSRAYLLEAVWGLSTKIQTRTLDIHISQLRSALDLPAHGWRITSVYAHGYRLEPLTS</sequence>
<dbReference type="InterPro" id="IPR001789">
    <property type="entry name" value="Sig_transdc_resp-reg_receiver"/>
</dbReference>
<dbReference type="PROSITE" id="PS50110">
    <property type="entry name" value="RESPONSE_REGULATORY"/>
    <property type="match status" value="1"/>
</dbReference>
<evidence type="ECO:0000313" key="8">
    <source>
        <dbReference type="EMBL" id="MDR7307504.1"/>
    </source>
</evidence>
<dbReference type="PROSITE" id="PS51755">
    <property type="entry name" value="OMPR_PHOB"/>
    <property type="match status" value="1"/>
</dbReference>
<keyword evidence="9" id="KW-1185">Reference proteome</keyword>
<dbReference type="PANTHER" id="PTHR48111:SF40">
    <property type="entry name" value="PHOSPHATE REGULON TRANSCRIPTIONAL REGULATORY PROTEIN PHOB"/>
    <property type="match status" value="1"/>
</dbReference>
<proteinExistence type="predicted"/>
<dbReference type="Pfam" id="PF00486">
    <property type="entry name" value="Trans_reg_C"/>
    <property type="match status" value="1"/>
</dbReference>
<evidence type="ECO:0000256" key="2">
    <source>
        <dbReference type="ARBA" id="ARBA00023012"/>
    </source>
</evidence>
<dbReference type="CDD" id="cd17574">
    <property type="entry name" value="REC_OmpR"/>
    <property type="match status" value="1"/>
</dbReference>
<dbReference type="GO" id="GO:0003677">
    <property type="term" value="F:DNA binding"/>
    <property type="evidence" value="ECO:0007669"/>
    <property type="project" value="UniProtKB-KW"/>
</dbReference>
<dbReference type="InterPro" id="IPR036388">
    <property type="entry name" value="WH-like_DNA-bd_sf"/>
</dbReference>
<feature type="domain" description="OmpR/PhoB-type" evidence="7">
    <location>
        <begin position="125"/>
        <end position="223"/>
    </location>
</feature>
<reference evidence="8 9" key="1">
    <citation type="submission" date="2023-07" db="EMBL/GenBank/DDBJ databases">
        <title>Sorghum-associated microbial communities from plants grown in Nebraska, USA.</title>
        <authorList>
            <person name="Schachtman D."/>
        </authorList>
    </citation>
    <scope>NUCLEOTIDE SEQUENCE [LARGE SCALE GENOMIC DNA]</scope>
    <source>
        <strain evidence="8 9">BE308</strain>
    </source>
</reference>
<protein>
    <submittedName>
        <fullName evidence="8">DNA-binding response OmpR family regulator</fullName>
    </submittedName>
</protein>
<dbReference type="InterPro" id="IPR001867">
    <property type="entry name" value="OmpR/PhoB-type_DNA-bd"/>
</dbReference>
<name>A0ABU1ZPL1_9BURK</name>
<evidence type="ECO:0000259" key="7">
    <source>
        <dbReference type="PROSITE" id="PS51755"/>
    </source>
</evidence>
<dbReference type="CDD" id="cd00383">
    <property type="entry name" value="trans_reg_C"/>
    <property type="match status" value="1"/>
</dbReference>
<dbReference type="SMART" id="SM00862">
    <property type="entry name" value="Trans_reg_C"/>
    <property type="match status" value="1"/>
</dbReference>
<dbReference type="SUPFAM" id="SSF52172">
    <property type="entry name" value="CheY-like"/>
    <property type="match status" value="1"/>
</dbReference>
<gene>
    <name evidence="8" type="ORF">J2X15_002791</name>
</gene>
<feature type="modified residue" description="4-aspartylphosphate" evidence="4">
    <location>
        <position position="51"/>
    </location>
</feature>
<organism evidence="8 9">
    <name type="scientific">Rhodoferax saidenbachensis</name>
    <dbReference type="NCBI Taxonomy" id="1484693"/>
    <lineage>
        <taxon>Bacteria</taxon>
        <taxon>Pseudomonadati</taxon>
        <taxon>Pseudomonadota</taxon>
        <taxon>Betaproteobacteria</taxon>
        <taxon>Burkholderiales</taxon>
        <taxon>Comamonadaceae</taxon>
        <taxon>Rhodoferax</taxon>
    </lineage>
</organism>
<keyword evidence="2" id="KW-0902">Two-component regulatory system</keyword>
<feature type="domain" description="Response regulatory" evidence="6">
    <location>
        <begin position="2"/>
        <end position="116"/>
    </location>
</feature>
<comment type="caution">
    <text evidence="8">The sequence shown here is derived from an EMBL/GenBank/DDBJ whole genome shotgun (WGS) entry which is preliminary data.</text>
</comment>